<dbReference type="InterPro" id="IPR001098">
    <property type="entry name" value="DNA-dir_DNA_pol_A_palm_dom"/>
</dbReference>
<proteinExistence type="inferred from homology"/>
<dbReference type="EC" id="2.7.7.7" evidence="5"/>
<dbReference type="Gene3D" id="1.20.58.220">
    <property type="entry name" value="Phosphate transport system protein phou homolog 2, domain 2"/>
    <property type="match status" value="1"/>
</dbReference>
<evidence type="ECO:0000256" key="16">
    <source>
        <dbReference type="ARBA" id="ARBA00022932"/>
    </source>
</evidence>
<dbReference type="SUPFAM" id="SSF88723">
    <property type="entry name" value="PIN domain-like"/>
    <property type="match status" value="1"/>
</dbReference>
<dbReference type="CDD" id="cd06140">
    <property type="entry name" value="DNA_polA_I_Bacillus_like_exo"/>
    <property type="match status" value="1"/>
</dbReference>
<dbReference type="SMART" id="SM00482">
    <property type="entry name" value="POLAc"/>
    <property type="match status" value="1"/>
</dbReference>
<dbReference type="CDD" id="cd08637">
    <property type="entry name" value="DNA_pol_A_pol_I_C"/>
    <property type="match status" value="1"/>
</dbReference>
<evidence type="ECO:0000256" key="6">
    <source>
        <dbReference type="ARBA" id="ARBA00022448"/>
    </source>
</evidence>
<dbReference type="Gene3D" id="1.20.1060.10">
    <property type="entry name" value="Taq DNA Polymerase, Chain T, domain 4"/>
    <property type="match status" value="1"/>
</dbReference>
<dbReference type="GO" id="GO:0005737">
    <property type="term" value="C:cytoplasm"/>
    <property type="evidence" value="ECO:0007669"/>
    <property type="project" value="UniProtKB-SubCell"/>
</dbReference>
<keyword evidence="14" id="KW-0378">Hydrolase</keyword>
<evidence type="ECO:0000313" key="24">
    <source>
        <dbReference type="Proteomes" id="UP000702964"/>
    </source>
</evidence>
<dbReference type="PRINTS" id="PR00868">
    <property type="entry name" value="DNAPOLI"/>
</dbReference>
<dbReference type="Pfam" id="PF22619">
    <property type="entry name" value="DNA_polI_exo1"/>
    <property type="match status" value="1"/>
</dbReference>
<keyword evidence="6" id="KW-0813">Transport</keyword>
<dbReference type="PANTHER" id="PTHR10133">
    <property type="entry name" value="DNA POLYMERASE I"/>
    <property type="match status" value="1"/>
</dbReference>
<evidence type="ECO:0000256" key="8">
    <source>
        <dbReference type="ARBA" id="ARBA00022592"/>
    </source>
</evidence>
<sequence>MGEHVGTALDGAIESLQTMDAEKAQVIIKNDANLNALEDKIMELGSKLIITQQPVAKDLRRIIVAFKISSDLERMGDLALDVAKVTLRMDGQELIKPLVDIPRMAEIVKAMVDESIESFLKENTDLAYKMAQTDDQVDQLYSHMISDLYSFMTDHPNKASQAMLLMMVGRYIERIGDHATNIGKVTFRHEGYQEYKGGREKTPPELSEQFPLLKELLKGFGIAQFELAGFEADDIIGTLTKRADEAGRQVLVVSGDKDMLQLASEHVHIGLTRKGVTEIELYDPAQIKERYGLTPLQIIDLKGLMGDASDNIPGIPGVGEKFALKLLHQFGSVEEVLNGTGELKGKMKEKIEAHAEDARMSKQLATIHREVPLEQTWEDMQFAGLKEELAGPALAKLEFKSLLERLSFRGSVASEQEAVPAAAVESSIATEETISDLIGSLGNIDVLHVETHGDNPHQAKLIGLAVGSAGTYTFLSPELLQSEAAAPVREWLGNAEQPKRGYDLHRVDLALHAHGIEFAGASFDVQLAAYLLDPTESNQTISGLTTKYGLPSLVEDDTVMGKAAAVAAIIPLQEQALESNEMNALFHELEMPLSRILADMEKQGIKANTADLQALGSEFEENISRLMAEIYKLSGTEFNLNSPKQLGEILFDKLGLPVVKKTKTGYSTDAEVLEKLAPYNDVVKHILQYRQLAKLQSTYVEGLLKEISEKDGKVHTYYRQTIAATGRLSSQFPNLQNIPIRMEEGRKIRKVFVPSEPGWSILAADYSQIELRVLAHISDDERLKEAFVQDMDIHTKTASDVFGVKPEEVDGDMRRSAKAVNFGIVYGISDYGLSQNLHITRKEAAQFIDQYFEVFQGVRRYMDDIVKEARQDGYVKTLLERRRYLPEINASNFNLRSFAERTAMNTPIQGTAADIIKLAMVQMDEALRERSLKSRMLLQVHDELVFEVPADELELMKELVPSVMEKALELSVPLKAEVSYGENWYEAK</sequence>
<dbReference type="InterPro" id="IPR038078">
    <property type="entry name" value="PhoU-like_sf"/>
</dbReference>
<evidence type="ECO:0000256" key="12">
    <source>
        <dbReference type="ARBA" id="ARBA00022722"/>
    </source>
</evidence>
<comment type="catalytic activity">
    <reaction evidence="19">
        <text>DNA(n) + a 2'-deoxyribonucleoside 5'-triphosphate = DNA(n+1) + diphosphate</text>
        <dbReference type="Rhea" id="RHEA:22508"/>
        <dbReference type="Rhea" id="RHEA-COMP:17339"/>
        <dbReference type="Rhea" id="RHEA-COMP:17340"/>
        <dbReference type="ChEBI" id="CHEBI:33019"/>
        <dbReference type="ChEBI" id="CHEBI:61560"/>
        <dbReference type="ChEBI" id="CHEBI:173112"/>
        <dbReference type="EC" id="2.7.7.7"/>
    </reaction>
</comment>
<dbReference type="GO" id="GO:0003887">
    <property type="term" value="F:DNA-directed DNA polymerase activity"/>
    <property type="evidence" value="ECO:0007669"/>
    <property type="project" value="UniProtKB-KW"/>
</dbReference>
<name>A0A8J4SGM8_9STRA</name>
<dbReference type="SUPFAM" id="SSF109755">
    <property type="entry name" value="PhoU-like"/>
    <property type="match status" value="1"/>
</dbReference>
<comment type="subunit">
    <text evidence="4">Homodimer.</text>
</comment>
<dbReference type="CDD" id="cd09859">
    <property type="entry name" value="PIN_53EXO"/>
    <property type="match status" value="1"/>
</dbReference>
<comment type="similarity">
    <text evidence="3">Belongs to the PhoU family.</text>
</comment>
<dbReference type="InterPro" id="IPR036397">
    <property type="entry name" value="RNaseH_sf"/>
</dbReference>
<evidence type="ECO:0000256" key="18">
    <source>
        <dbReference type="ARBA" id="ARBA00023204"/>
    </source>
</evidence>
<dbReference type="GO" id="GO:0006261">
    <property type="term" value="P:DNA-templated DNA replication"/>
    <property type="evidence" value="ECO:0007669"/>
    <property type="project" value="InterPro"/>
</dbReference>
<dbReference type="FunFam" id="1.10.150.20:FF:000003">
    <property type="entry name" value="DNA polymerase I"/>
    <property type="match status" value="1"/>
</dbReference>
<dbReference type="InterPro" id="IPR020046">
    <property type="entry name" value="5-3_exonucl_a-hlix_arch_N"/>
</dbReference>
<evidence type="ECO:0000256" key="10">
    <source>
        <dbReference type="ARBA" id="ARBA00022695"/>
    </source>
</evidence>
<dbReference type="InterPro" id="IPR002562">
    <property type="entry name" value="3'-5'_exonuclease_dom"/>
</dbReference>
<dbReference type="EMBL" id="AOFI03000005">
    <property type="protein sequence ID" value="KAF4325454.1"/>
    <property type="molecule type" value="Genomic_DNA"/>
</dbReference>
<dbReference type="SMART" id="SM00279">
    <property type="entry name" value="HhH2"/>
    <property type="match status" value="1"/>
</dbReference>
<evidence type="ECO:0000256" key="17">
    <source>
        <dbReference type="ARBA" id="ARBA00023125"/>
    </source>
</evidence>
<dbReference type="GO" id="GO:0045936">
    <property type="term" value="P:negative regulation of phosphate metabolic process"/>
    <property type="evidence" value="ECO:0007669"/>
    <property type="project" value="InterPro"/>
</dbReference>
<keyword evidence="11" id="KW-0235">DNA replication</keyword>
<dbReference type="InterPro" id="IPR036279">
    <property type="entry name" value="5-3_exonuclease_C_sf"/>
</dbReference>
<dbReference type="Pfam" id="PF01367">
    <property type="entry name" value="5_3_exonuc"/>
    <property type="match status" value="1"/>
</dbReference>
<dbReference type="Gene3D" id="1.10.150.20">
    <property type="entry name" value="5' to 3' exonuclease, C-terminal subdomain"/>
    <property type="match status" value="2"/>
</dbReference>
<keyword evidence="9" id="KW-0808">Transferase</keyword>
<dbReference type="Gene3D" id="3.40.50.1010">
    <property type="entry name" value="5'-nuclease"/>
    <property type="match status" value="1"/>
</dbReference>
<evidence type="ECO:0000256" key="2">
    <source>
        <dbReference type="ARBA" id="ARBA00007705"/>
    </source>
</evidence>
<dbReference type="SMART" id="SM00474">
    <property type="entry name" value="35EXOc"/>
    <property type="match status" value="1"/>
</dbReference>
<evidence type="ECO:0000256" key="1">
    <source>
        <dbReference type="ARBA" id="ARBA00004496"/>
    </source>
</evidence>
<dbReference type="InterPro" id="IPR012337">
    <property type="entry name" value="RNaseH-like_sf"/>
</dbReference>
<feature type="domain" description="DNA-directed DNA polymerase family A palm" evidence="22">
    <location>
        <begin position="745"/>
        <end position="952"/>
    </location>
</feature>
<dbReference type="SUPFAM" id="SSF47807">
    <property type="entry name" value="5' to 3' exonuclease, C-terminal subdomain"/>
    <property type="match status" value="1"/>
</dbReference>
<reference evidence="23" key="2">
    <citation type="submission" date="2020-02" db="EMBL/GenBank/DDBJ databases">
        <authorList>
            <person name="Studholme D.J."/>
        </authorList>
    </citation>
    <scope>NUCLEOTIDE SEQUENCE</scope>
    <source>
        <strain evidence="23">00238/432</strain>
    </source>
</reference>
<dbReference type="GO" id="GO:0030643">
    <property type="term" value="P:intracellular phosphate ion homeostasis"/>
    <property type="evidence" value="ECO:0007669"/>
    <property type="project" value="InterPro"/>
</dbReference>
<dbReference type="InterPro" id="IPR020045">
    <property type="entry name" value="DNA_polI_H3TH"/>
</dbReference>
<evidence type="ECO:0000256" key="9">
    <source>
        <dbReference type="ARBA" id="ARBA00022679"/>
    </source>
</evidence>
<dbReference type="InterPro" id="IPR002421">
    <property type="entry name" value="5-3_exonuclease"/>
</dbReference>
<evidence type="ECO:0000256" key="19">
    <source>
        <dbReference type="ARBA" id="ARBA00049244"/>
    </source>
</evidence>
<evidence type="ECO:0000259" key="22">
    <source>
        <dbReference type="SMART" id="SM00482"/>
    </source>
</evidence>
<organism evidence="23 24">
    <name type="scientific">Phytophthora kernoviae 00238/432</name>
    <dbReference type="NCBI Taxonomy" id="1284355"/>
    <lineage>
        <taxon>Eukaryota</taxon>
        <taxon>Sar</taxon>
        <taxon>Stramenopiles</taxon>
        <taxon>Oomycota</taxon>
        <taxon>Peronosporomycetes</taxon>
        <taxon>Peronosporales</taxon>
        <taxon>Peronosporaceae</taxon>
        <taxon>Phytophthora</taxon>
    </lineage>
</organism>
<dbReference type="GO" id="GO:0006302">
    <property type="term" value="P:double-strand break repair"/>
    <property type="evidence" value="ECO:0007669"/>
    <property type="project" value="TreeGrafter"/>
</dbReference>
<dbReference type="Pfam" id="PF00476">
    <property type="entry name" value="DNA_pol_A"/>
    <property type="match status" value="1"/>
</dbReference>
<dbReference type="InterPro" id="IPR043502">
    <property type="entry name" value="DNA/RNA_pol_sf"/>
</dbReference>
<dbReference type="NCBIfam" id="TIGR00593">
    <property type="entry name" value="pola"/>
    <property type="match status" value="1"/>
</dbReference>
<dbReference type="SMART" id="SM00475">
    <property type="entry name" value="53EXOc"/>
    <property type="match status" value="1"/>
</dbReference>
<evidence type="ECO:0000256" key="7">
    <source>
        <dbReference type="ARBA" id="ARBA00022490"/>
    </source>
</evidence>
<dbReference type="GO" id="GO:0008408">
    <property type="term" value="F:3'-5' exonuclease activity"/>
    <property type="evidence" value="ECO:0007669"/>
    <property type="project" value="InterPro"/>
</dbReference>
<dbReference type="PANTHER" id="PTHR10133:SF27">
    <property type="entry name" value="DNA POLYMERASE NU"/>
    <property type="match status" value="1"/>
</dbReference>
<evidence type="ECO:0000256" key="11">
    <source>
        <dbReference type="ARBA" id="ARBA00022705"/>
    </source>
</evidence>
<dbReference type="InterPro" id="IPR054690">
    <property type="entry name" value="DNA_polI_exonuclease"/>
</dbReference>
<evidence type="ECO:0000256" key="4">
    <source>
        <dbReference type="ARBA" id="ARBA00011738"/>
    </source>
</evidence>
<dbReference type="NCBIfam" id="NF004397">
    <property type="entry name" value="PRK05755.1"/>
    <property type="match status" value="1"/>
</dbReference>
<comment type="caution">
    <text evidence="23">The sequence shown here is derived from an EMBL/GenBank/DDBJ whole genome shotgun (WGS) entry which is preliminary data.</text>
</comment>
<dbReference type="InterPro" id="IPR008918">
    <property type="entry name" value="HhH2"/>
</dbReference>
<keyword evidence="10" id="KW-0548">Nucleotidyltransferase</keyword>
<dbReference type="Gene3D" id="3.30.420.10">
    <property type="entry name" value="Ribonuclease H-like superfamily/Ribonuclease H"/>
    <property type="match status" value="1"/>
</dbReference>
<dbReference type="SUPFAM" id="SSF53098">
    <property type="entry name" value="Ribonuclease H-like"/>
    <property type="match status" value="1"/>
</dbReference>
<evidence type="ECO:0000259" key="20">
    <source>
        <dbReference type="SMART" id="SM00474"/>
    </source>
</evidence>
<comment type="subcellular location">
    <subcellularLocation>
        <location evidence="1">Cytoplasm</location>
    </subcellularLocation>
</comment>
<dbReference type="FunFam" id="1.20.58.220:FF:000004">
    <property type="entry name" value="Phosphate-specific transport system accessory protein PhoU"/>
    <property type="match status" value="1"/>
</dbReference>
<keyword evidence="18" id="KW-0234">DNA repair</keyword>
<dbReference type="Proteomes" id="UP000702964">
    <property type="component" value="Unassembled WGS sequence"/>
</dbReference>
<keyword evidence="12" id="KW-0540">Nuclease</keyword>
<keyword evidence="7" id="KW-0963">Cytoplasm</keyword>
<evidence type="ECO:0000256" key="14">
    <source>
        <dbReference type="ARBA" id="ARBA00022801"/>
    </source>
</evidence>
<dbReference type="AlphaFoldDB" id="A0A8J4SGM8"/>
<feature type="domain" description="3'-5' exonuclease" evidence="20">
    <location>
        <begin position="425"/>
        <end position="598"/>
    </location>
</feature>
<keyword evidence="15" id="KW-0269">Exonuclease</keyword>
<dbReference type="FunFam" id="1.20.1060.10:FF:000001">
    <property type="entry name" value="DNA polymerase I"/>
    <property type="match status" value="1"/>
</dbReference>
<evidence type="ECO:0000259" key="21">
    <source>
        <dbReference type="SMART" id="SM00475"/>
    </source>
</evidence>
<evidence type="ECO:0000256" key="5">
    <source>
        <dbReference type="ARBA" id="ARBA00012417"/>
    </source>
</evidence>
<dbReference type="Pfam" id="PF01895">
    <property type="entry name" value="PhoU"/>
    <property type="match status" value="1"/>
</dbReference>
<dbReference type="GO" id="GO:0003677">
    <property type="term" value="F:DNA binding"/>
    <property type="evidence" value="ECO:0007669"/>
    <property type="project" value="UniProtKB-KW"/>
</dbReference>
<dbReference type="Pfam" id="PF02739">
    <property type="entry name" value="5_3_exonuc_N"/>
    <property type="match status" value="1"/>
</dbReference>
<dbReference type="SUPFAM" id="SSF56672">
    <property type="entry name" value="DNA/RNA polymerases"/>
    <property type="match status" value="1"/>
</dbReference>
<dbReference type="InterPro" id="IPR026022">
    <property type="entry name" value="PhoU_dom"/>
</dbReference>
<feature type="domain" description="5'-3' exonuclease" evidence="21">
    <location>
        <begin position="142"/>
        <end position="383"/>
    </location>
</feature>
<protein>
    <recommendedName>
        <fullName evidence="5">DNA-directed DNA polymerase</fullName>
        <ecNumber evidence="5">2.7.7.7</ecNumber>
    </recommendedName>
</protein>
<dbReference type="InterPro" id="IPR029060">
    <property type="entry name" value="PIN-like_dom_sf"/>
</dbReference>
<dbReference type="NCBIfam" id="TIGR02135">
    <property type="entry name" value="phoU_full"/>
    <property type="match status" value="1"/>
</dbReference>
<accession>A0A8J4SGM8</accession>
<keyword evidence="8" id="KW-0592">Phosphate transport</keyword>
<dbReference type="InterPro" id="IPR028366">
    <property type="entry name" value="PhoU"/>
</dbReference>
<dbReference type="Gene3D" id="3.30.70.370">
    <property type="match status" value="1"/>
</dbReference>
<dbReference type="InterPro" id="IPR019760">
    <property type="entry name" value="DNA-dir_DNA_pol_A_CS"/>
</dbReference>
<dbReference type="InterPro" id="IPR002298">
    <property type="entry name" value="DNA_polymerase_A"/>
</dbReference>
<evidence type="ECO:0000313" key="23">
    <source>
        <dbReference type="EMBL" id="KAF4325454.1"/>
    </source>
</evidence>
<comment type="similarity">
    <text evidence="2">Belongs to the DNA polymerase type-A family.</text>
</comment>
<evidence type="ECO:0000256" key="13">
    <source>
        <dbReference type="ARBA" id="ARBA00022763"/>
    </source>
</evidence>
<dbReference type="CDD" id="cd09898">
    <property type="entry name" value="H3TH_53EXO"/>
    <property type="match status" value="1"/>
</dbReference>
<gene>
    <name evidence="23" type="ORF">G195_000932</name>
</gene>
<keyword evidence="13" id="KW-0227">DNA damage</keyword>
<evidence type="ECO:0000256" key="3">
    <source>
        <dbReference type="ARBA" id="ARBA00008107"/>
    </source>
</evidence>
<dbReference type="PROSITE" id="PS00447">
    <property type="entry name" value="DNA_POLYMERASE_A"/>
    <property type="match status" value="1"/>
</dbReference>
<dbReference type="GO" id="GO:0006817">
    <property type="term" value="P:phosphate ion transport"/>
    <property type="evidence" value="ECO:0007669"/>
    <property type="project" value="UniProtKB-KW"/>
</dbReference>
<dbReference type="FunFam" id="1.10.150.20:FF:000002">
    <property type="entry name" value="DNA polymerase I"/>
    <property type="match status" value="1"/>
</dbReference>
<dbReference type="GO" id="GO:0008409">
    <property type="term" value="F:5'-3' exonuclease activity"/>
    <property type="evidence" value="ECO:0007669"/>
    <property type="project" value="InterPro"/>
</dbReference>
<keyword evidence="16" id="KW-0239">DNA-directed DNA polymerase</keyword>
<evidence type="ECO:0000256" key="15">
    <source>
        <dbReference type="ARBA" id="ARBA00022839"/>
    </source>
</evidence>
<dbReference type="InterPro" id="IPR018320">
    <property type="entry name" value="DNA_polymerase_1"/>
</dbReference>
<keyword evidence="17" id="KW-0238">DNA-binding</keyword>
<reference evidence="23" key="1">
    <citation type="journal article" date="2015" name="Genom Data">
        <title>Draft genome sequences of Phytophthora kernoviae and Phytophthora ramorum lineage EU2 from Scotland.</title>
        <authorList>
            <person name="Sambles C."/>
            <person name="Schlenzig A."/>
            <person name="O'Neill P."/>
            <person name="Grant M."/>
            <person name="Studholme D.J."/>
        </authorList>
    </citation>
    <scope>NUCLEOTIDE SEQUENCE</scope>
    <source>
        <strain evidence="23">00238/432</strain>
    </source>
</reference>